<gene>
    <name evidence="3" type="ORF">GCM10009560_76450</name>
</gene>
<dbReference type="Proteomes" id="UP001501578">
    <property type="component" value="Unassembled WGS sequence"/>
</dbReference>
<protein>
    <recommendedName>
        <fullName evidence="5">Extracellular solute-binding protein</fullName>
    </recommendedName>
</protein>
<comment type="caution">
    <text evidence="3">The sequence shown here is derived from an EMBL/GenBank/DDBJ whole genome shotgun (WGS) entry which is preliminary data.</text>
</comment>
<dbReference type="EMBL" id="BAAAHQ010000058">
    <property type="protein sequence ID" value="GAA0953526.1"/>
    <property type="molecule type" value="Genomic_DNA"/>
</dbReference>
<proteinExistence type="predicted"/>
<evidence type="ECO:0008006" key="5">
    <source>
        <dbReference type="Google" id="ProtNLM"/>
    </source>
</evidence>
<feature type="compositionally biased region" description="Pro residues" evidence="2">
    <location>
        <begin position="53"/>
        <end position="65"/>
    </location>
</feature>
<evidence type="ECO:0000256" key="2">
    <source>
        <dbReference type="SAM" id="MobiDB-lite"/>
    </source>
</evidence>
<organism evidence="3 4">
    <name type="scientific">Nonomuraea longicatena</name>
    <dbReference type="NCBI Taxonomy" id="83682"/>
    <lineage>
        <taxon>Bacteria</taxon>
        <taxon>Bacillati</taxon>
        <taxon>Actinomycetota</taxon>
        <taxon>Actinomycetes</taxon>
        <taxon>Streptosporangiales</taxon>
        <taxon>Streptosporangiaceae</taxon>
        <taxon>Nonomuraea</taxon>
    </lineage>
</organism>
<evidence type="ECO:0000313" key="4">
    <source>
        <dbReference type="Proteomes" id="UP001501578"/>
    </source>
</evidence>
<dbReference type="PANTHER" id="PTHR30222">
    <property type="entry name" value="SPERMIDINE/PUTRESCINE-BINDING PERIPLASMIC PROTEIN"/>
    <property type="match status" value="1"/>
</dbReference>
<dbReference type="SUPFAM" id="SSF53850">
    <property type="entry name" value="Periplasmic binding protein-like II"/>
    <property type="match status" value="1"/>
</dbReference>
<evidence type="ECO:0000256" key="1">
    <source>
        <dbReference type="ARBA" id="ARBA00022729"/>
    </source>
</evidence>
<feature type="region of interest" description="Disordered" evidence="2">
    <location>
        <begin position="47"/>
        <end position="68"/>
    </location>
</feature>
<reference evidence="4" key="1">
    <citation type="journal article" date="2019" name="Int. J. Syst. Evol. Microbiol.">
        <title>The Global Catalogue of Microorganisms (GCM) 10K type strain sequencing project: providing services to taxonomists for standard genome sequencing and annotation.</title>
        <authorList>
            <consortium name="The Broad Institute Genomics Platform"/>
            <consortium name="The Broad Institute Genome Sequencing Center for Infectious Disease"/>
            <person name="Wu L."/>
            <person name="Ma J."/>
        </authorList>
    </citation>
    <scope>NUCLEOTIDE SEQUENCE [LARGE SCALE GENOMIC DNA]</scope>
    <source>
        <strain evidence="4">JCM 11136</strain>
    </source>
</reference>
<name>A0ABP4BR99_9ACTN</name>
<dbReference type="Pfam" id="PF13416">
    <property type="entry name" value="SBP_bac_8"/>
    <property type="match status" value="1"/>
</dbReference>
<keyword evidence="1" id="KW-0732">Signal</keyword>
<sequence>MVICTGVANSGGGAHRYVQPGVSSALVKRRLSVLAVAAVTVVSVSGATHATPTPAPTPTATPTPPRSDGTLTILTYRGYAEYGGINRKVNWTGSFEKQTGCRIARLDQVQTADEMRARLTERAYDLVSAGPGLAGELIAAEKVQPLVLDKVEGYDKLGKRLRELTTQDGKAYGVPYLWGSHEFVYDGSKVGSPSVKDVFASARASLKDDPLTIADAALATGAKGDPYTLGEAQLDSALDLLKEQTARSYWKAPLDLLKGFATGSYDYAQVTPYLRRQLQAAGQPVEAIETSRTTGWADSWMLGAGVANSECAYRWLSWTADPEVQRDAAAWVGLAPAHPQACKGAARRVCDAYGATDTKALDRIEYAVRSPSDYRIWADKWRSIVG</sequence>
<evidence type="ECO:0000313" key="3">
    <source>
        <dbReference type="EMBL" id="GAA0953526.1"/>
    </source>
</evidence>
<keyword evidence="4" id="KW-1185">Reference proteome</keyword>
<accession>A0ABP4BR99</accession>
<dbReference type="PANTHER" id="PTHR30222:SF18">
    <property type="entry name" value="BIFUNCTIONAL POLYHYDROXYBUTYRATE SYNTHASE _ ABC TRANSPORTER PERIPLASMIC BINDING PROTEIN-RELATED"/>
    <property type="match status" value="1"/>
</dbReference>
<dbReference type="Gene3D" id="3.40.190.10">
    <property type="entry name" value="Periplasmic binding protein-like II"/>
    <property type="match status" value="2"/>
</dbReference>
<dbReference type="InterPro" id="IPR006059">
    <property type="entry name" value="SBP"/>
</dbReference>